<evidence type="ECO:0000313" key="1">
    <source>
        <dbReference type="EMBL" id="CAH3137879.1"/>
    </source>
</evidence>
<protein>
    <submittedName>
        <fullName evidence="1">Uncharacterized protein</fullName>
    </submittedName>
</protein>
<organism evidence="1 2">
    <name type="scientific">Pocillopora meandrina</name>
    <dbReference type="NCBI Taxonomy" id="46732"/>
    <lineage>
        <taxon>Eukaryota</taxon>
        <taxon>Metazoa</taxon>
        <taxon>Cnidaria</taxon>
        <taxon>Anthozoa</taxon>
        <taxon>Hexacorallia</taxon>
        <taxon>Scleractinia</taxon>
        <taxon>Astrocoeniina</taxon>
        <taxon>Pocilloporidae</taxon>
        <taxon>Pocillopora</taxon>
    </lineage>
</organism>
<reference evidence="1 2" key="1">
    <citation type="submission" date="2022-05" db="EMBL/GenBank/DDBJ databases">
        <authorList>
            <consortium name="Genoscope - CEA"/>
            <person name="William W."/>
        </authorList>
    </citation>
    <scope>NUCLEOTIDE SEQUENCE [LARGE SCALE GENOMIC DNA]</scope>
</reference>
<dbReference type="Gene3D" id="3.90.320.10">
    <property type="match status" value="1"/>
</dbReference>
<dbReference type="Proteomes" id="UP001159428">
    <property type="component" value="Unassembled WGS sequence"/>
</dbReference>
<gene>
    <name evidence="1" type="ORF">PMEA_00017904</name>
</gene>
<evidence type="ECO:0000313" key="2">
    <source>
        <dbReference type="Proteomes" id="UP001159428"/>
    </source>
</evidence>
<dbReference type="AlphaFoldDB" id="A0AAU9X5Y6"/>
<comment type="caution">
    <text evidence="1">The sequence shown here is derived from an EMBL/GenBank/DDBJ whole genome shotgun (WGS) entry which is preliminary data.</text>
</comment>
<accession>A0AAU9X5Y6</accession>
<sequence>MHPCTAGKTGFCNHVLGLFIKLCNFSTYECKDIRQLNKDGDMSPRVECISTLQMWHRTGRGDTIRAQPVMEVVVKKSKLDMAHSSEGLKCLLCESRKKCKSQVSAETCLKEELSKINPKMGLCEVANSESVNSVDTRFDKSPLGSYVSYQLTFTESNFKVYCNIDAIPRLSCDETLIVNMPDSYPRFPLEDTTDYIPMTDGLDDAQKALLDYVIVDEDTLNSIERGTCDQAALEEWKNERKYRLTASNFKTICKRQRNHIILVNNLLNP</sequence>
<keyword evidence="2" id="KW-1185">Reference proteome</keyword>
<name>A0AAU9X5Y6_9CNID</name>
<dbReference type="EMBL" id="CALNXJ010000031">
    <property type="protein sequence ID" value="CAH3137879.1"/>
    <property type="molecule type" value="Genomic_DNA"/>
</dbReference>
<dbReference type="InterPro" id="IPR011604">
    <property type="entry name" value="PDDEXK-like_dom_sf"/>
</dbReference>
<proteinExistence type="predicted"/>